<dbReference type="InterPro" id="IPR015915">
    <property type="entry name" value="Kelch-typ_b-propeller"/>
</dbReference>
<protein>
    <submittedName>
        <fullName evidence="2">Uncharacterized protein</fullName>
    </submittedName>
</protein>
<comment type="caution">
    <text evidence="2">The sequence shown here is derived from an EMBL/GenBank/DDBJ whole genome shotgun (WGS) entry which is preliminary data.</text>
</comment>
<reference evidence="2 3" key="1">
    <citation type="submission" date="2024-04" db="EMBL/GenBank/DDBJ databases">
        <authorList>
            <person name="Rising A."/>
            <person name="Reimegard J."/>
            <person name="Sonavane S."/>
            <person name="Akerstrom W."/>
            <person name="Nylinder S."/>
            <person name="Hedman E."/>
            <person name="Kallberg Y."/>
        </authorList>
    </citation>
    <scope>NUCLEOTIDE SEQUENCE [LARGE SCALE GENOMIC DNA]</scope>
</reference>
<gene>
    <name evidence="2" type="ORF">LARSCL_LOCUS10144</name>
</gene>
<keyword evidence="1" id="KW-0880">Kelch repeat</keyword>
<dbReference type="Gene3D" id="2.120.10.80">
    <property type="entry name" value="Kelch-type beta propeller"/>
    <property type="match status" value="2"/>
</dbReference>
<dbReference type="AlphaFoldDB" id="A0AAV2A837"/>
<evidence type="ECO:0000313" key="3">
    <source>
        <dbReference type="Proteomes" id="UP001497382"/>
    </source>
</evidence>
<dbReference type="PRINTS" id="PR00501">
    <property type="entry name" value="KELCHREPEAT"/>
</dbReference>
<dbReference type="PANTHER" id="PTHR45632:SF5">
    <property type="entry name" value="KELCH-LIKE PROTEIN 22"/>
    <property type="match status" value="1"/>
</dbReference>
<sequence length="248" mass="27753">MVPLKTSYSFDLSSKKWRKLPKMHHCRMYHGAVALNGKVYVIGGKDDNDSMLDSIEVYNPESNKWQELPDPLDAPTMGLGVCAHQGQLWVIGGMVQNEGKTELVKKVRCYDPVAKEWKDNVPSLPFPRAFIAAIECSNRVYVMGGTSYADTDIYSDELNSLSEMLYYDETKKRWRKTTPMPEPCHFVGAATCGKSLFVLGGLTSFKREALDQVVVFSENSEQWHRCSSLPVNLCGFASVAVPKVIDGK</sequence>
<dbReference type="SUPFAM" id="SSF117281">
    <property type="entry name" value="Kelch motif"/>
    <property type="match status" value="1"/>
</dbReference>
<dbReference type="Pfam" id="PF24681">
    <property type="entry name" value="Kelch_KLHDC2_KLHL20_DRC7"/>
    <property type="match status" value="1"/>
</dbReference>
<dbReference type="Proteomes" id="UP001497382">
    <property type="component" value="Unassembled WGS sequence"/>
</dbReference>
<organism evidence="2 3">
    <name type="scientific">Larinioides sclopetarius</name>
    <dbReference type="NCBI Taxonomy" id="280406"/>
    <lineage>
        <taxon>Eukaryota</taxon>
        <taxon>Metazoa</taxon>
        <taxon>Ecdysozoa</taxon>
        <taxon>Arthropoda</taxon>
        <taxon>Chelicerata</taxon>
        <taxon>Arachnida</taxon>
        <taxon>Araneae</taxon>
        <taxon>Araneomorphae</taxon>
        <taxon>Entelegynae</taxon>
        <taxon>Araneoidea</taxon>
        <taxon>Araneidae</taxon>
        <taxon>Larinioides</taxon>
    </lineage>
</organism>
<dbReference type="InterPro" id="IPR006652">
    <property type="entry name" value="Kelch_1"/>
</dbReference>
<dbReference type="PANTHER" id="PTHR45632">
    <property type="entry name" value="LD33804P"/>
    <property type="match status" value="1"/>
</dbReference>
<accession>A0AAV2A837</accession>
<proteinExistence type="predicted"/>
<name>A0AAV2A837_9ARAC</name>
<dbReference type="EMBL" id="CAXIEN010000118">
    <property type="protein sequence ID" value="CAL1279094.1"/>
    <property type="molecule type" value="Genomic_DNA"/>
</dbReference>
<dbReference type="SMART" id="SM00612">
    <property type="entry name" value="Kelch"/>
    <property type="match status" value="5"/>
</dbReference>
<keyword evidence="3" id="KW-1185">Reference proteome</keyword>
<dbReference type="Pfam" id="PF01344">
    <property type="entry name" value="Kelch_1"/>
    <property type="match status" value="1"/>
</dbReference>
<evidence type="ECO:0000313" key="2">
    <source>
        <dbReference type="EMBL" id="CAL1279094.1"/>
    </source>
</evidence>
<evidence type="ECO:0000256" key="1">
    <source>
        <dbReference type="ARBA" id="ARBA00022441"/>
    </source>
</evidence>